<proteinExistence type="predicted"/>
<dbReference type="Gene3D" id="3.40.50.10490">
    <property type="entry name" value="Glucose-6-phosphate isomerase like protein, domain 1"/>
    <property type="match status" value="2"/>
</dbReference>
<dbReference type="SUPFAM" id="SSF53697">
    <property type="entry name" value="SIS domain"/>
    <property type="match status" value="1"/>
</dbReference>
<dbReference type="PROSITE" id="PS51463">
    <property type="entry name" value="P_GLUCOSE_ISOMERASE_3"/>
    <property type="match status" value="1"/>
</dbReference>
<dbReference type="GO" id="GO:0006096">
    <property type="term" value="P:glycolytic process"/>
    <property type="evidence" value="ECO:0007669"/>
    <property type="project" value="InterPro"/>
</dbReference>
<dbReference type="GO" id="GO:0097367">
    <property type="term" value="F:carbohydrate derivative binding"/>
    <property type="evidence" value="ECO:0007669"/>
    <property type="project" value="InterPro"/>
</dbReference>
<name>A0A9D1IXS3_9FIRM</name>
<dbReference type="AlphaFoldDB" id="A0A9D1IXS3"/>
<evidence type="ECO:0008006" key="3">
    <source>
        <dbReference type="Google" id="ProtNLM"/>
    </source>
</evidence>
<reference evidence="1" key="2">
    <citation type="journal article" date="2021" name="PeerJ">
        <title>Extensive microbial diversity within the chicken gut microbiome revealed by metagenomics and culture.</title>
        <authorList>
            <person name="Gilroy R."/>
            <person name="Ravi A."/>
            <person name="Getino M."/>
            <person name="Pursley I."/>
            <person name="Horton D.L."/>
            <person name="Alikhan N.F."/>
            <person name="Baker D."/>
            <person name="Gharbi K."/>
            <person name="Hall N."/>
            <person name="Watson M."/>
            <person name="Adriaenssens E.M."/>
            <person name="Foster-Nyarko E."/>
            <person name="Jarju S."/>
            <person name="Secka A."/>
            <person name="Antonio M."/>
            <person name="Oren A."/>
            <person name="Chaudhuri R.R."/>
            <person name="La Ragione R."/>
            <person name="Hildebrand F."/>
            <person name="Pallen M.J."/>
        </authorList>
    </citation>
    <scope>NUCLEOTIDE SEQUENCE</scope>
    <source>
        <strain evidence="1">ChiBcec15-4380</strain>
    </source>
</reference>
<gene>
    <name evidence="1" type="ORF">IAA53_07880</name>
</gene>
<dbReference type="EMBL" id="DVHE01000058">
    <property type="protein sequence ID" value="HIR51190.1"/>
    <property type="molecule type" value="Genomic_DNA"/>
</dbReference>
<protein>
    <recommendedName>
        <fullName evidence="3">Glucose-6-phosphate isomerase</fullName>
    </recommendedName>
</protein>
<dbReference type="Proteomes" id="UP000824239">
    <property type="component" value="Unassembled WGS sequence"/>
</dbReference>
<comment type="caution">
    <text evidence="1">The sequence shown here is derived from an EMBL/GenBank/DDBJ whole genome shotgun (WGS) entry which is preliminary data.</text>
</comment>
<dbReference type="GO" id="GO:0006094">
    <property type="term" value="P:gluconeogenesis"/>
    <property type="evidence" value="ECO:0007669"/>
    <property type="project" value="InterPro"/>
</dbReference>
<accession>A0A9D1IXS3</accession>
<evidence type="ECO:0000313" key="1">
    <source>
        <dbReference type="EMBL" id="HIR51190.1"/>
    </source>
</evidence>
<dbReference type="InterPro" id="IPR001672">
    <property type="entry name" value="G6P_Isomerase"/>
</dbReference>
<dbReference type="GO" id="GO:0004347">
    <property type="term" value="F:glucose-6-phosphate isomerase activity"/>
    <property type="evidence" value="ECO:0007669"/>
    <property type="project" value="InterPro"/>
</dbReference>
<sequence length="426" mass="46481">MVNVDISNVWGAVSLPELLGREREVFDAHQKLRSHQAGGPDFLGWLSQPDHVQARLIRGIERAAEQIVSDAEVLVVCGVAEPASAARAAIEAYCGAGRNLLQTPQVLFVGSSLNSRQWLELSRLLEDREYSLLLLSPTGQELGVNITARGLRWLMERKYGPTAKNRIFVSTLVGSPLHRMGQEEGYELFPMPRELGGSQSIFTAGALIPMAVAGIDPLDVLEGAVEAYEATDVRSFENPAWLYAMARAVLAGQGRERELLCCFDHSLSALGQWWRQSTWRWHTGSGTALTTETVLLPGELSALESMAGNGRGRVFETLLHFAPMAKKVPVEMDWKDYDGLGFLSGRSLEDVERQTAQALTDCHSLAGVPLVELDAGELTAQSLGALFLFLELSSALTARLCGEEPFGPEPDAVRQRAIDQLQGTDA</sequence>
<evidence type="ECO:0000313" key="2">
    <source>
        <dbReference type="Proteomes" id="UP000824239"/>
    </source>
</evidence>
<organism evidence="1 2">
    <name type="scientific">Candidatus Avoscillospira avicola</name>
    <dbReference type="NCBI Taxonomy" id="2840706"/>
    <lineage>
        <taxon>Bacteria</taxon>
        <taxon>Bacillati</taxon>
        <taxon>Bacillota</taxon>
        <taxon>Clostridia</taxon>
        <taxon>Eubacteriales</taxon>
        <taxon>Oscillospiraceae</taxon>
        <taxon>Oscillospiraceae incertae sedis</taxon>
        <taxon>Candidatus Avoscillospira</taxon>
    </lineage>
</organism>
<reference evidence="1" key="1">
    <citation type="submission" date="2020-10" db="EMBL/GenBank/DDBJ databases">
        <authorList>
            <person name="Gilroy R."/>
        </authorList>
    </citation>
    <scope>NUCLEOTIDE SEQUENCE</scope>
    <source>
        <strain evidence="1">ChiBcec15-4380</strain>
    </source>
</reference>
<dbReference type="InterPro" id="IPR046348">
    <property type="entry name" value="SIS_dom_sf"/>
</dbReference>